<evidence type="ECO:0000256" key="1">
    <source>
        <dbReference type="SAM" id="SignalP"/>
    </source>
</evidence>
<gene>
    <name evidence="2" type="ORF">F7Q91_03085</name>
</gene>
<dbReference type="EMBL" id="VZPX01000004">
    <property type="protein sequence ID" value="KAB0482406.1"/>
    <property type="molecule type" value="Genomic_DNA"/>
</dbReference>
<protein>
    <submittedName>
        <fullName evidence="2">Uncharacterized protein</fullName>
    </submittedName>
</protein>
<name>A0A7V7NX76_9VIBR</name>
<sequence length="353" mass="39510">MAQKNIVSNITLGLCWAALLSFSNPVLSNVLTEDEVVSALLFKYGGIEEVLIHVDELSVPQQNAMQRYITNLEYLKLQSNYKNRTKLELLGAENAQNDLYLQHKINSDPNFIEKMRLLEQQAVFAKNKLLHEPPKSLIDTVPFDPSLPQELNLQVYPGFPGAISFFDQTGAPWPILLVKQGTDGVFKSEKMPNNSYSLEAQTAGVTNSGWFVLEGLDTTIPFRITSQNTDYFNSRRQVILPLIGPNAKPLKYTSSSRVDVAKAGPEFYSFLSGTTNGVSGAKEAKLEGIKGQAFLYNDFVYIRTTANLRGKGSSLVQEGSVGAYNLYKLYPRSFYWFFDGRAKVKAFVSDERR</sequence>
<dbReference type="GeneID" id="77344640"/>
<feature type="chain" id="PRO_5031053087" evidence="1">
    <location>
        <begin position="29"/>
        <end position="353"/>
    </location>
</feature>
<dbReference type="Proteomes" id="UP000423756">
    <property type="component" value="Unassembled WGS sequence"/>
</dbReference>
<accession>A0A7V7NX76</accession>
<dbReference type="RefSeq" id="WP_137406617.1">
    <property type="nucleotide sequence ID" value="NZ_AP025467.1"/>
</dbReference>
<dbReference type="Pfam" id="PF12293">
    <property type="entry name" value="T4BSS_DotH_IcmK"/>
    <property type="match status" value="1"/>
</dbReference>
<evidence type="ECO:0000313" key="3">
    <source>
        <dbReference type="Proteomes" id="UP000423756"/>
    </source>
</evidence>
<proteinExistence type="predicted"/>
<comment type="caution">
    <text evidence="2">The sequence shown here is derived from an EMBL/GenBank/DDBJ whole genome shotgun (WGS) entry which is preliminary data.</text>
</comment>
<reference evidence="2 3" key="1">
    <citation type="submission" date="2019-09" db="EMBL/GenBank/DDBJ databases">
        <title>Draft genome sequences of 48 bacterial type strains from the CCUG.</title>
        <authorList>
            <person name="Tunovic T."/>
            <person name="Pineiro-Iglesias B."/>
            <person name="Unosson C."/>
            <person name="Inganas E."/>
            <person name="Ohlen M."/>
            <person name="Cardew S."/>
            <person name="Jensie-Markopoulos S."/>
            <person name="Salva-Serra F."/>
            <person name="Jaen-Luchoro D."/>
            <person name="Karlsson R."/>
            <person name="Svensson-Stadler L."/>
            <person name="Chun J."/>
            <person name="Moore E."/>
        </authorList>
    </citation>
    <scope>NUCLEOTIDE SEQUENCE [LARGE SCALE GENOMIC DNA]</scope>
    <source>
        <strain evidence="2 3">CCUG 48643</strain>
    </source>
</reference>
<keyword evidence="1" id="KW-0732">Signal</keyword>
<feature type="signal peptide" evidence="1">
    <location>
        <begin position="1"/>
        <end position="28"/>
    </location>
</feature>
<dbReference type="InterPro" id="IPR022073">
    <property type="entry name" value="T4BSS_DotH_IcmK"/>
</dbReference>
<evidence type="ECO:0000313" key="2">
    <source>
        <dbReference type="EMBL" id="KAB0482406.1"/>
    </source>
</evidence>
<organism evidence="2 3">
    <name type="scientific">Vibrio chagasii</name>
    <dbReference type="NCBI Taxonomy" id="170679"/>
    <lineage>
        <taxon>Bacteria</taxon>
        <taxon>Pseudomonadati</taxon>
        <taxon>Pseudomonadota</taxon>
        <taxon>Gammaproteobacteria</taxon>
        <taxon>Vibrionales</taxon>
        <taxon>Vibrionaceae</taxon>
        <taxon>Vibrio</taxon>
    </lineage>
</organism>
<dbReference type="AlphaFoldDB" id="A0A7V7NX76"/>